<sequence>MEGVNISLMSHYNARVVAALSAGKYKNIIMALSYDSIALCTIISVKG</sequence>
<dbReference type="Proteomes" id="UP001500864">
    <property type="component" value="Unassembled WGS sequence"/>
</dbReference>
<accession>A0ABP9N451</accession>
<comment type="caution">
    <text evidence="1">The sequence shown here is derived from an EMBL/GenBank/DDBJ whole genome shotgun (WGS) entry which is preliminary data.</text>
</comment>
<evidence type="ECO:0000313" key="1">
    <source>
        <dbReference type="EMBL" id="GAA5105731.1"/>
    </source>
</evidence>
<reference evidence="2" key="1">
    <citation type="journal article" date="2019" name="Int. J. Syst. Evol. Microbiol.">
        <title>The Global Catalogue of Microorganisms (GCM) 10K type strain sequencing project: providing services to taxonomists for standard genome sequencing and annotation.</title>
        <authorList>
            <consortium name="The Broad Institute Genomics Platform"/>
            <consortium name="The Broad Institute Genome Sequencing Center for Infectious Disease"/>
            <person name="Wu L."/>
            <person name="Ma J."/>
        </authorList>
    </citation>
    <scope>NUCLEOTIDE SEQUENCE [LARGE SCALE GENOMIC DNA]</scope>
    <source>
        <strain evidence="2">JCM 17712</strain>
    </source>
</reference>
<name>A0ABP9N451_9HYPH</name>
<keyword evidence="2" id="KW-1185">Reference proteome</keyword>
<dbReference type="EMBL" id="BAABIZ010000004">
    <property type="protein sequence ID" value="GAA5105731.1"/>
    <property type="molecule type" value="Genomic_DNA"/>
</dbReference>
<gene>
    <name evidence="1" type="ORF">GCM10023261_05390</name>
</gene>
<organism evidence="1 2">
    <name type="scientific">Bartonella jaculi</name>
    <dbReference type="NCBI Taxonomy" id="686226"/>
    <lineage>
        <taxon>Bacteria</taxon>
        <taxon>Pseudomonadati</taxon>
        <taxon>Pseudomonadota</taxon>
        <taxon>Alphaproteobacteria</taxon>
        <taxon>Hyphomicrobiales</taxon>
        <taxon>Bartonellaceae</taxon>
        <taxon>Bartonella</taxon>
    </lineage>
</organism>
<proteinExistence type="predicted"/>
<protein>
    <submittedName>
        <fullName evidence="1">Uncharacterized protein</fullName>
    </submittedName>
</protein>
<evidence type="ECO:0000313" key="2">
    <source>
        <dbReference type="Proteomes" id="UP001500864"/>
    </source>
</evidence>